<feature type="compositionally biased region" description="Basic and acidic residues" evidence="2">
    <location>
        <begin position="301"/>
        <end position="311"/>
    </location>
</feature>
<dbReference type="PANTHER" id="PTHR43569:SF2">
    <property type="entry name" value="AMIDOHYDROLASE-RELATED DOMAIN-CONTAINING PROTEIN"/>
    <property type="match status" value="1"/>
</dbReference>
<dbReference type="PANTHER" id="PTHR43569">
    <property type="entry name" value="AMIDOHYDROLASE"/>
    <property type="match status" value="1"/>
</dbReference>
<evidence type="ECO:0000256" key="1">
    <source>
        <dbReference type="ARBA" id="ARBA00038310"/>
    </source>
</evidence>
<dbReference type="Gene3D" id="3.20.20.140">
    <property type="entry name" value="Metal-dependent hydrolases"/>
    <property type="match status" value="1"/>
</dbReference>
<dbReference type="InterPro" id="IPR052350">
    <property type="entry name" value="Metallo-dep_Lactonases"/>
</dbReference>
<dbReference type="EMBL" id="BCSY01000028">
    <property type="protein sequence ID" value="GAS93776.1"/>
    <property type="molecule type" value="Genomic_DNA"/>
</dbReference>
<feature type="region of interest" description="Disordered" evidence="2">
    <location>
        <begin position="270"/>
        <end position="311"/>
    </location>
</feature>
<dbReference type="InterPro" id="IPR032466">
    <property type="entry name" value="Metal_Hydrolase"/>
</dbReference>
<comment type="similarity">
    <text evidence="1">Belongs to the metallo-dependent hydrolases superfamily.</text>
</comment>
<gene>
    <name evidence="4" type="ORF">RMCC_0742</name>
</gene>
<dbReference type="STRING" id="228230.RMCC_0742"/>
<evidence type="ECO:0000259" key="3">
    <source>
        <dbReference type="Pfam" id="PF04909"/>
    </source>
</evidence>
<dbReference type="RefSeq" id="WP_062655135.1">
    <property type="nucleotide sequence ID" value="NZ_BCSY01000028.1"/>
</dbReference>
<reference evidence="5" key="2">
    <citation type="submission" date="2016-02" db="EMBL/GenBank/DDBJ databases">
        <title>Draft genome sequence of five rapidly growing Mycobacterium species.</title>
        <authorList>
            <person name="Katahira K."/>
            <person name="Gotou Y."/>
            <person name="Iida K."/>
            <person name="Ogura Y."/>
            <person name="Hayashi T."/>
        </authorList>
    </citation>
    <scope>NUCLEOTIDE SEQUENCE [LARGE SCALE GENOMIC DNA]</scope>
    <source>
        <strain evidence="5">JCM15298</strain>
    </source>
</reference>
<sequence length="311" mass="33988">MDIVDAQVHANLLGTEVTLAIMDALGITGLLFDEYVGVDHDGALHPGYRLPNGTFRSVAPHAEAAALDHPDRFAFLMRVDPLDPGIDCWVETISAAPGFKALRTLVITAAQKAAFIDGGYQRLLEVAQTHGLPVFVGCPGLLPHLARYARRFPDVQFVIDHCGAATDKPAGDATIDDALTLAHYDNVALKWAHAPSLLSQAPYPFSDLDVTLHSAVDAFGSHRVMWASDYTATRERANWGESLFCIRHCPSLSEDDKEWILGHTARKLLNWTPPNSRGDPAPPRAATRSGREDAVCQADNHQTRRKDTQTE</sequence>
<proteinExistence type="inferred from homology"/>
<dbReference type="Pfam" id="PF04909">
    <property type="entry name" value="Amidohydro_2"/>
    <property type="match status" value="1"/>
</dbReference>
<comment type="caution">
    <text evidence="4">The sequence shown here is derived from an EMBL/GenBank/DDBJ whole genome shotgun (WGS) entry which is preliminary data.</text>
</comment>
<feature type="domain" description="Amidohydrolase-related" evidence="3">
    <location>
        <begin position="48"/>
        <end position="270"/>
    </location>
</feature>
<dbReference type="Proteomes" id="UP000069443">
    <property type="component" value="Unassembled WGS sequence"/>
</dbReference>
<keyword evidence="4" id="KW-0378">Hydrolase</keyword>
<evidence type="ECO:0000313" key="4">
    <source>
        <dbReference type="EMBL" id="GAS93776.1"/>
    </source>
</evidence>
<name>A0A100W8M8_MYCCR</name>
<evidence type="ECO:0000313" key="5">
    <source>
        <dbReference type="Proteomes" id="UP000069443"/>
    </source>
</evidence>
<dbReference type="OrthoDB" id="5450317at2"/>
<dbReference type="GO" id="GO:0016787">
    <property type="term" value="F:hydrolase activity"/>
    <property type="evidence" value="ECO:0007669"/>
    <property type="project" value="UniProtKB-KW"/>
</dbReference>
<protein>
    <submittedName>
        <fullName evidence="4">Putative amidohydrolase</fullName>
    </submittedName>
</protein>
<reference evidence="5" key="1">
    <citation type="journal article" date="2016" name="Genome Announc.">
        <title>Draft Genome Sequences of Five Rapidly Growing Mycobacterium Species, M. thermoresistibile, M. fortuitum subsp. acetamidolyticum, M. canariasense, M. brisbanense, and M. novocastrense.</title>
        <authorList>
            <person name="Katahira K."/>
            <person name="Ogura Y."/>
            <person name="Gotoh Y."/>
            <person name="Hayashi T."/>
        </authorList>
    </citation>
    <scope>NUCLEOTIDE SEQUENCE [LARGE SCALE GENOMIC DNA]</scope>
    <source>
        <strain evidence="5">JCM15298</strain>
    </source>
</reference>
<organism evidence="4 5">
    <name type="scientific">Mycolicibacterium canariasense</name>
    <name type="common">Mycobacterium canariasense</name>
    <dbReference type="NCBI Taxonomy" id="228230"/>
    <lineage>
        <taxon>Bacteria</taxon>
        <taxon>Bacillati</taxon>
        <taxon>Actinomycetota</taxon>
        <taxon>Actinomycetes</taxon>
        <taxon>Mycobacteriales</taxon>
        <taxon>Mycobacteriaceae</taxon>
        <taxon>Mycolicibacterium</taxon>
    </lineage>
</organism>
<dbReference type="InterPro" id="IPR006680">
    <property type="entry name" value="Amidohydro-rel"/>
</dbReference>
<dbReference type="SUPFAM" id="SSF51556">
    <property type="entry name" value="Metallo-dependent hydrolases"/>
    <property type="match status" value="1"/>
</dbReference>
<dbReference type="AlphaFoldDB" id="A0A100W8M8"/>
<keyword evidence="5" id="KW-1185">Reference proteome</keyword>
<evidence type="ECO:0000256" key="2">
    <source>
        <dbReference type="SAM" id="MobiDB-lite"/>
    </source>
</evidence>
<accession>A0A100W8M8</accession>